<evidence type="ECO:0000313" key="4">
    <source>
        <dbReference type="EMBL" id="GLI33785.1"/>
    </source>
</evidence>
<dbReference type="InterPro" id="IPR007730">
    <property type="entry name" value="SPOR-like_dom"/>
</dbReference>
<dbReference type="PANTHER" id="PTHR38687:SF1">
    <property type="entry name" value="CELL DIVISION PROTEIN DEDD"/>
    <property type="match status" value="1"/>
</dbReference>
<accession>A0A9W6FTF7</accession>
<dbReference type="InterPro" id="IPR036680">
    <property type="entry name" value="SPOR-like_sf"/>
</dbReference>
<organism evidence="4 5">
    <name type="scientific">Desulforhabdus amnigena</name>
    <dbReference type="NCBI Taxonomy" id="40218"/>
    <lineage>
        <taxon>Bacteria</taxon>
        <taxon>Pseudomonadati</taxon>
        <taxon>Thermodesulfobacteriota</taxon>
        <taxon>Syntrophobacteria</taxon>
        <taxon>Syntrophobacterales</taxon>
        <taxon>Syntrophobacteraceae</taxon>
        <taxon>Desulforhabdus</taxon>
    </lineage>
</organism>
<keyword evidence="2" id="KW-0812">Transmembrane</keyword>
<dbReference type="SUPFAM" id="SSF110997">
    <property type="entry name" value="Sporulation related repeat"/>
    <property type="match status" value="1"/>
</dbReference>
<dbReference type="Gene3D" id="3.30.70.1070">
    <property type="entry name" value="Sporulation related repeat"/>
    <property type="match status" value="1"/>
</dbReference>
<dbReference type="Proteomes" id="UP001144372">
    <property type="component" value="Unassembled WGS sequence"/>
</dbReference>
<dbReference type="InterPro" id="IPR052521">
    <property type="entry name" value="Cell_div_SPOR-domain"/>
</dbReference>
<dbReference type="GO" id="GO:0032506">
    <property type="term" value="P:cytokinetic process"/>
    <property type="evidence" value="ECO:0007669"/>
    <property type="project" value="TreeGrafter"/>
</dbReference>
<keyword evidence="2" id="KW-0472">Membrane</keyword>
<sequence length="261" mass="29058">MVQSRLKDNQSWENGAEKKARRFRFELSFSQLVLYSLGMILTLTWMFVFGILVGRGLPLVDKKDGSYRAALLRFMGLGREVVPPPENAAETWENPRKMLESLRYYQDLADGGKPSSSSSKIHKDSPDSNKSSARESASEATAAKSKPDVSAQNAAQEISTTNGEKADSSNGFQETNPAGSTGEHFTLLIASLREPENAQRLLDQLKAKGYDSRMEALDLSDSGRWNRVLVGSFATREEALRFATEFNRKEHMEGLVIRESN</sequence>
<keyword evidence="5" id="KW-1185">Reference proteome</keyword>
<dbReference type="EMBL" id="BSDR01000001">
    <property type="protein sequence ID" value="GLI33785.1"/>
    <property type="molecule type" value="Genomic_DNA"/>
</dbReference>
<reference evidence="4" key="1">
    <citation type="submission" date="2022-12" db="EMBL/GenBank/DDBJ databases">
        <title>Reference genome sequencing for broad-spectrum identification of bacterial and archaeal isolates by mass spectrometry.</title>
        <authorList>
            <person name="Sekiguchi Y."/>
            <person name="Tourlousse D.M."/>
        </authorList>
    </citation>
    <scope>NUCLEOTIDE SEQUENCE</scope>
    <source>
        <strain evidence="4">ASRB1</strain>
    </source>
</reference>
<evidence type="ECO:0000256" key="2">
    <source>
        <dbReference type="SAM" id="Phobius"/>
    </source>
</evidence>
<evidence type="ECO:0000256" key="1">
    <source>
        <dbReference type="SAM" id="MobiDB-lite"/>
    </source>
</evidence>
<dbReference type="PROSITE" id="PS51724">
    <property type="entry name" value="SPOR"/>
    <property type="match status" value="1"/>
</dbReference>
<dbReference type="Pfam" id="PF05036">
    <property type="entry name" value="SPOR"/>
    <property type="match status" value="1"/>
</dbReference>
<comment type="caution">
    <text evidence="4">The sequence shown here is derived from an EMBL/GenBank/DDBJ whole genome shotgun (WGS) entry which is preliminary data.</text>
</comment>
<evidence type="ECO:0000259" key="3">
    <source>
        <dbReference type="PROSITE" id="PS51724"/>
    </source>
</evidence>
<dbReference type="GO" id="GO:0042834">
    <property type="term" value="F:peptidoglycan binding"/>
    <property type="evidence" value="ECO:0007669"/>
    <property type="project" value="InterPro"/>
</dbReference>
<feature type="region of interest" description="Disordered" evidence="1">
    <location>
        <begin position="109"/>
        <end position="181"/>
    </location>
</feature>
<gene>
    <name evidence="4" type="ORF">DAMNIGENAA_12180</name>
</gene>
<dbReference type="GO" id="GO:0030428">
    <property type="term" value="C:cell septum"/>
    <property type="evidence" value="ECO:0007669"/>
    <property type="project" value="TreeGrafter"/>
</dbReference>
<dbReference type="AlphaFoldDB" id="A0A9W6FTF7"/>
<feature type="compositionally biased region" description="Basic and acidic residues" evidence="1">
    <location>
        <begin position="121"/>
        <end position="137"/>
    </location>
</feature>
<dbReference type="RefSeq" id="WP_281792980.1">
    <property type="nucleotide sequence ID" value="NZ_BSDR01000001.1"/>
</dbReference>
<protein>
    <recommendedName>
        <fullName evidence="3">SPOR domain-containing protein</fullName>
    </recommendedName>
</protein>
<feature type="domain" description="SPOR" evidence="3">
    <location>
        <begin position="179"/>
        <end position="259"/>
    </location>
</feature>
<keyword evidence="2" id="KW-1133">Transmembrane helix</keyword>
<evidence type="ECO:0000313" key="5">
    <source>
        <dbReference type="Proteomes" id="UP001144372"/>
    </source>
</evidence>
<name>A0A9W6FTF7_9BACT</name>
<proteinExistence type="predicted"/>
<dbReference type="PANTHER" id="PTHR38687">
    <property type="entry name" value="CELL DIVISION PROTEIN DEDD-RELATED"/>
    <property type="match status" value="1"/>
</dbReference>
<feature type="compositionally biased region" description="Polar residues" evidence="1">
    <location>
        <begin position="150"/>
        <end position="179"/>
    </location>
</feature>
<dbReference type="GO" id="GO:0032153">
    <property type="term" value="C:cell division site"/>
    <property type="evidence" value="ECO:0007669"/>
    <property type="project" value="TreeGrafter"/>
</dbReference>
<feature type="transmembrane region" description="Helical" evidence="2">
    <location>
        <begin position="32"/>
        <end position="53"/>
    </location>
</feature>